<evidence type="ECO:0000256" key="6">
    <source>
        <dbReference type="ARBA" id="ARBA00023136"/>
    </source>
</evidence>
<keyword evidence="6 7" id="KW-0472">Membrane</keyword>
<comment type="subcellular location">
    <subcellularLocation>
        <location evidence="1 7">Cell membrane</location>
        <topology evidence="1 7">Multi-pass membrane protein</topology>
    </subcellularLocation>
</comment>
<dbReference type="Proteomes" id="UP001138997">
    <property type="component" value="Unassembled WGS sequence"/>
</dbReference>
<keyword evidence="10" id="KW-1185">Reference proteome</keyword>
<dbReference type="PANTHER" id="PTHR30151">
    <property type="entry name" value="ALKANE SULFONATE ABC TRANSPORTER-RELATED, MEMBRANE SUBUNIT"/>
    <property type="match status" value="1"/>
</dbReference>
<dbReference type="RefSeq" id="WP_231440135.1">
    <property type="nucleotide sequence ID" value="NZ_JAJOMB010000003.1"/>
</dbReference>
<evidence type="ECO:0000256" key="4">
    <source>
        <dbReference type="ARBA" id="ARBA00022692"/>
    </source>
</evidence>
<evidence type="ECO:0000313" key="10">
    <source>
        <dbReference type="Proteomes" id="UP001138997"/>
    </source>
</evidence>
<feature type="transmembrane region" description="Helical" evidence="7">
    <location>
        <begin position="213"/>
        <end position="233"/>
    </location>
</feature>
<evidence type="ECO:0000256" key="7">
    <source>
        <dbReference type="RuleBase" id="RU363032"/>
    </source>
</evidence>
<dbReference type="PROSITE" id="PS50928">
    <property type="entry name" value="ABC_TM1"/>
    <property type="match status" value="1"/>
</dbReference>
<evidence type="ECO:0000259" key="8">
    <source>
        <dbReference type="PROSITE" id="PS50928"/>
    </source>
</evidence>
<dbReference type="SUPFAM" id="SSF161098">
    <property type="entry name" value="MetI-like"/>
    <property type="match status" value="1"/>
</dbReference>
<feature type="transmembrane region" description="Helical" evidence="7">
    <location>
        <begin position="61"/>
        <end position="79"/>
    </location>
</feature>
<proteinExistence type="inferred from homology"/>
<keyword evidence="5 7" id="KW-1133">Transmembrane helix</keyword>
<dbReference type="PANTHER" id="PTHR30151:SF20">
    <property type="entry name" value="ABC TRANSPORTER PERMEASE PROTEIN HI_0355-RELATED"/>
    <property type="match status" value="1"/>
</dbReference>
<keyword evidence="2 7" id="KW-0813">Transport</keyword>
<dbReference type="Gene3D" id="1.10.3720.10">
    <property type="entry name" value="MetI-like"/>
    <property type="match status" value="1"/>
</dbReference>
<dbReference type="InterPro" id="IPR035906">
    <property type="entry name" value="MetI-like_sf"/>
</dbReference>
<dbReference type="GO" id="GO:0055085">
    <property type="term" value="P:transmembrane transport"/>
    <property type="evidence" value="ECO:0007669"/>
    <property type="project" value="InterPro"/>
</dbReference>
<protein>
    <submittedName>
        <fullName evidence="9">ABC transporter permease</fullName>
    </submittedName>
</protein>
<dbReference type="EMBL" id="JAJOMB010000003">
    <property type="protein sequence ID" value="MCD5310959.1"/>
    <property type="molecule type" value="Genomic_DNA"/>
</dbReference>
<name>A0A9X1SSV2_9ACTN</name>
<dbReference type="AlphaFoldDB" id="A0A9X1SSV2"/>
<evidence type="ECO:0000256" key="5">
    <source>
        <dbReference type="ARBA" id="ARBA00022989"/>
    </source>
</evidence>
<keyword evidence="3" id="KW-1003">Cell membrane</keyword>
<dbReference type="InterPro" id="IPR000515">
    <property type="entry name" value="MetI-like"/>
</dbReference>
<feature type="transmembrane region" description="Helical" evidence="7">
    <location>
        <begin position="5"/>
        <end position="25"/>
    </location>
</feature>
<accession>A0A9X1SSV2</accession>
<comment type="caution">
    <text evidence="9">The sequence shown here is derived from an EMBL/GenBank/DDBJ whole genome shotgun (WGS) entry which is preliminary data.</text>
</comment>
<gene>
    <name evidence="9" type="ORF">LR394_08630</name>
</gene>
<evidence type="ECO:0000256" key="3">
    <source>
        <dbReference type="ARBA" id="ARBA00022475"/>
    </source>
</evidence>
<dbReference type="Pfam" id="PF00528">
    <property type="entry name" value="BPD_transp_1"/>
    <property type="match status" value="1"/>
</dbReference>
<feature type="domain" description="ABC transmembrane type-1" evidence="8">
    <location>
        <begin position="53"/>
        <end position="233"/>
    </location>
</feature>
<feature type="transmembrane region" description="Helical" evidence="7">
    <location>
        <begin position="91"/>
        <end position="113"/>
    </location>
</feature>
<feature type="transmembrane region" description="Helical" evidence="7">
    <location>
        <begin position="119"/>
        <end position="138"/>
    </location>
</feature>
<organism evidence="9 10">
    <name type="scientific">Kineosporia babensis</name>
    <dbReference type="NCBI Taxonomy" id="499548"/>
    <lineage>
        <taxon>Bacteria</taxon>
        <taxon>Bacillati</taxon>
        <taxon>Actinomycetota</taxon>
        <taxon>Actinomycetes</taxon>
        <taxon>Kineosporiales</taxon>
        <taxon>Kineosporiaceae</taxon>
        <taxon>Kineosporia</taxon>
    </lineage>
</organism>
<feature type="transmembrane region" description="Helical" evidence="7">
    <location>
        <begin position="172"/>
        <end position="193"/>
    </location>
</feature>
<keyword evidence="4 7" id="KW-0812">Transmembrane</keyword>
<sequence length="247" mass="26629">MRRVFLPLLGVALTIAGWWLAVIVLEIEDYLVPTPPQVLNTLAERWAVLLEHTWTTAWETIRGFALAIVLGVPFAVLLAGSRIFEQMVYPLLITVNSLPKVAIAPILVVWMGFGAGPKIVMVLLLCFFPIVLATTAGLKSTPAEIVELARSLDAGRLKTFWAFRLPQALPQVFVGLKTAISLAVIGAVIAEFVGADAGLGFIIVQSGASSDTALAFAAMVLLSLLSIVLFYAVQLAERLLVPWASEH</sequence>
<dbReference type="CDD" id="cd06261">
    <property type="entry name" value="TM_PBP2"/>
    <property type="match status" value="1"/>
</dbReference>
<evidence type="ECO:0000256" key="1">
    <source>
        <dbReference type="ARBA" id="ARBA00004651"/>
    </source>
</evidence>
<dbReference type="GO" id="GO:0005886">
    <property type="term" value="C:plasma membrane"/>
    <property type="evidence" value="ECO:0007669"/>
    <property type="project" value="UniProtKB-SubCell"/>
</dbReference>
<comment type="similarity">
    <text evidence="7">Belongs to the binding-protein-dependent transport system permease family.</text>
</comment>
<evidence type="ECO:0000256" key="2">
    <source>
        <dbReference type="ARBA" id="ARBA00022448"/>
    </source>
</evidence>
<reference evidence="9" key="1">
    <citation type="submission" date="2021-11" db="EMBL/GenBank/DDBJ databases">
        <title>Streptomyces corallinus and Kineosporia corallina sp. nov., two new coral-derived marine actinobacteria.</title>
        <authorList>
            <person name="Buangrab K."/>
            <person name="Sutthacheep M."/>
            <person name="Yeemin T."/>
            <person name="Harunari E."/>
            <person name="Igarashi Y."/>
            <person name="Sripreechasak P."/>
            <person name="Kanchanasin P."/>
            <person name="Tanasupawat S."/>
            <person name="Phongsopitanun W."/>
        </authorList>
    </citation>
    <scope>NUCLEOTIDE SEQUENCE</scope>
    <source>
        <strain evidence="9">JCM 31032</strain>
    </source>
</reference>
<evidence type="ECO:0000313" key="9">
    <source>
        <dbReference type="EMBL" id="MCD5310959.1"/>
    </source>
</evidence>